<comment type="caution">
    <text evidence="1">The sequence shown here is derived from an EMBL/GenBank/DDBJ whole genome shotgun (WGS) entry which is preliminary data.</text>
</comment>
<keyword evidence="2" id="KW-1185">Reference proteome</keyword>
<organism evidence="1 2">
    <name type="scientific">Dreissena polymorpha</name>
    <name type="common">Zebra mussel</name>
    <name type="synonym">Mytilus polymorpha</name>
    <dbReference type="NCBI Taxonomy" id="45954"/>
    <lineage>
        <taxon>Eukaryota</taxon>
        <taxon>Metazoa</taxon>
        <taxon>Spiralia</taxon>
        <taxon>Lophotrochozoa</taxon>
        <taxon>Mollusca</taxon>
        <taxon>Bivalvia</taxon>
        <taxon>Autobranchia</taxon>
        <taxon>Heteroconchia</taxon>
        <taxon>Euheterodonta</taxon>
        <taxon>Imparidentia</taxon>
        <taxon>Neoheterodontei</taxon>
        <taxon>Myida</taxon>
        <taxon>Dreissenoidea</taxon>
        <taxon>Dreissenidae</taxon>
        <taxon>Dreissena</taxon>
    </lineage>
</organism>
<name>A0A9D4FNM5_DREPO</name>
<dbReference type="AlphaFoldDB" id="A0A9D4FNM5"/>
<reference evidence="1" key="2">
    <citation type="submission" date="2020-11" db="EMBL/GenBank/DDBJ databases">
        <authorList>
            <person name="McCartney M.A."/>
            <person name="Auch B."/>
            <person name="Kono T."/>
            <person name="Mallez S."/>
            <person name="Becker A."/>
            <person name="Gohl D.M."/>
            <person name="Silverstein K.A.T."/>
            <person name="Koren S."/>
            <person name="Bechman K.B."/>
            <person name="Herman A."/>
            <person name="Abrahante J.E."/>
            <person name="Garbe J."/>
        </authorList>
    </citation>
    <scope>NUCLEOTIDE SEQUENCE</scope>
    <source>
        <strain evidence="1">Duluth1</strain>
        <tissue evidence="1">Whole animal</tissue>
    </source>
</reference>
<evidence type="ECO:0000313" key="2">
    <source>
        <dbReference type="Proteomes" id="UP000828390"/>
    </source>
</evidence>
<reference evidence="1" key="1">
    <citation type="journal article" date="2019" name="bioRxiv">
        <title>The Genome of the Zebra Mussel, Dreissena polymorpha: A Resource for Invasive Species Research.</title>
        <authorList>
            <person name="McCartney M.A."/>
            <person name="Auch B."/>
            <person name="Kono T."/>
            <person name="Mallez S."/>
            <person name="Zhang Y."/>
            <person name="Obille A."/>
            <person name="Becker A."/>
            <person name="Abrahante J.E."/>
            <person name="Garbe J."/>
            <person name="Badalamenti J.P."/>
            <person name="Herman A."/>
            <person name="Mangelson H."/>
            <person name="Liachko I."/>
            <person name="Sullivan S."/>
            <person name="Sone E.D."/>
            <person name="Koren S."/>
            <person name="Silverstein K.A.T."/>
            <person name="Beckman K.B."/>
            <person name="Gohl D.M."/>
        </authorList>
    </citation>
    <scope>NUCLEOTIDE SEQUENCE</scope>
    <source>
        <strain evidence="1">Duluth1</strain>
        <tissue evidence="1">Whole animal</tissue>
    </source>
</reference>
<proteinExistence type="predicted"/>
<protein>
    <submittedName>
        <fullName evidence="1">Uncharacterized protein</fullName>
    </submittedName>
</protein>
<gene>
    <name evidence="1" type="ORF">DPMN_154522</name>
</gene>
<dbReference type="Proteomes" id="UP000828390">
    <property type="component" value="Unassembled WGS sequence"/>
</dbReference>
<accession>A0A9D4FNM5</accession>
<dbReference type="EMBL" id="JAIWYP010000007">
    <property type="protein sequence ID" value="KAH3800879.1"/>
    <property type="molecule type" value="Genomic_DNA"/>
</dbReference>
<evidence type="ECO:0000313" key="1">
    <source>
        <dbReference type="EMBL" id="KAH3800879.1"/>
    </source>
</evidence>
<sequence length="95" mass="10745">MALKRHIELCACVTDWATQVCQVSSLCHTYSERYSRLQAPIMGYRGQYGPVSVPSSTLSPEGMALRHHIELCACMTHRATQVCQVSSLWHTYSER</sequence>